<dbReference type="EMBL" id="CAJPWZ010000682">
    <property type="protein sequence ID" value="CAG2198510.1"/>
    <property type="molecule type" value="Genomic_DNA"/>
</dbReference>
<dbReference type="Proteomes" id="UP000683360">
    <property type="component" value="Unassembled WGS sequence"/>
</dbReference>
<evidence type="ECO:0000313" key="2">
    <source>
        <dbReference type="Proteomes" id="UP000683360"/>
    </source>
</evidence>
<comment type="caution">
    <text evidence="1">The sequence shown here is derived from an EMBL/GenBank/DDBJ whole genome shotgun (WGS) entry which is preliminary data.</text>
</comment>
<proteinExistence type="predicted"/>
<accession>A0A8S3QUD0</accession>
<keyword evidence="2" id="KW-1185">Reference proteome</keyword>
<reference evidence="1" key="1">
    <citation type="submission" date="2021-03" db="EMBL/GenBank/DDBJ databases">
        <authorList>
            <person name="Bekaert M."/>
        </authorList>
    </citation>
    <scope>NUCLEOTIDE SEQUENCE</scope>
</reference>
<dbReference type="AlphaFoldDB" id="A0A8S3QUD0"/>
<organism evidence="1 2">
    <name type="scientific">Mytilus edulis</name>
    <name type="common">Blue mussel</name>
    <dbReference type="NCBI Taxonomy" id="6550"/>
    <lineage>
        <taxon>Eukaryota</taxon>
        <taxon>Metazoa</taxon>
        <taxon>Spiralia</taxon>
        <taxon>Lophotrochozoa</taxon>
        <taxon>Mollusca</taxon>
        <taxon>Bivalvia</taxon>
        <taxon>Autobranchia</taxon>
        <taxon>Pteriomorphia</taxon>
        <taxon>Mytilida</taxon>
        <taxon>Mytiloidea</taxon>
        <taxon>Mytilidae</taxon>
        <taxon>Mytilinae</taxon>
        <taxon>Mytilus</taxon>
    </lineage>
</organism>
<sequence>MTGPRLMTITQLLEQFFGIKFIKFSCQTLQNEPDINSSVNKRLRRLTLKDEPFSCIDSLTEEEIDIFKRHLRELFPELDLSKLVKAHTKSVRSYQTWMEQHCRARQYTFQVRKCNDPPLTTQELLEWFPDPTLKEDDKDHYKSYEELKGLETNDQDRPSFNAKPEKAKANIRGATAAAKAQRGDESVEQTEMADASAFTAQTARYSIQCIECNKPRVLYSKNKLTGRQQTQLVLLLQ</sequence>
<evidence type="ECO:0000313" key="1">
    <source>
        <dbReference type="EMBL" id="CAG2198510.1"/>
    </source>
</evidence>
<name>A0A8S3QUD0_MYTED</name>
<dbReference type="OrthoDB" id="6153240at2759"/>
<protein>
    <submittedName>
        <fullName evidence="1">Uncharacterized protein</fullName>
    </submittedName>
</protein>
<gene>
    <name evidence="1" type="ORF">MEDL_13262</name>
</gene>